<dbReference type="EMBL" id="PHHC01000079">
    <property type="protein sequence ID" value="PPE04030.1"/>
    <property type="molecule type" value="Genomic_DNA"/>
</dbReference>
<protein>
    <submittedName>
        <fullName evidence="1">Uncharacterized protein</fullName>
    </submittedName>
</protein>
<evidence type="ECO:0000313" key="2">
    <source>
        <dbReference type="Proteomes" id="UP000239425"/>
    </source>
</evidence>
<evidence type="ECO:0000313" key="1">
    <source>
        <dbReference type="EMBL" id="PPE04030.1"/>
    </source>
</evidence>
<gene>
    <name evidence="1" type="ORF">HCUR_00565</name>
</gene>
<sequence>MDTQGTLVHATVHDANHNRGVQYFLRSSATLSDTQRRFRRCRVWKNHASVCGKRS</sequence>
<dbReference type="AlphaFoldDB" id="A0A2S5R9Q2"/>
<keyword evidence="2" id="KW-1185">Reference proteome</keyword>
<dbReference type="Proteomes" id="UP000239425">
    <property type="component" value="Unassembled WGS sequence"/>
</dbReference>
<organism evidence="1 2">
    <name type="scientific">Holospora curviuscula</name>
    <dbReference type="NCBI Taxonomy" id="1082868"/>
    <lineage>
        <taxon>Bacteria</taxon>
        <taxon>Pseudomonadati</taxon>
        <taxon>Pseudomonadota</taxon>
        <taxon>Alphaproteobacteria</taxon>
        <taxon>Holosporales</taxon>
        <taxon>Holosporaceae</taxon>
        <taxon>Holospora</taxon>
    </lineage>
</organism>
<name>A0A2S5R9Q2_9PROT</name>
<reference evidence="1 2" key="1">
    <citation type="submission" date="2017-11" db="EMBL/GenBank/DDBJ databases">
        <title>Comparative genomic analysis of Holospora spp., intranuclear symbionts of paramecia.</title>
        <authorList>
            <person name="Garushyants S.K."/>
            <person name="Beliavskaya A."/>
            <person name="Malko D.B."/>
            <person name="Logacheva M.D."/>
            <person name="Rautian M.S."/>
            <person name="Gelfand M.S."/>
        </authorList>
    </citation>
    <scope>NUCLEOTIDE SEQUENCE [LARGE SCALE GENOMIC DNA]</scope>
    <source>
        <strain evidence="2">02AZ16</strain>
    </source>
</reference>
<accession>A0A2S5R9Q2</accession>
<proteinExistence type="predicted"/>
<comment type="caution">
    <text evidence="1">The sequence shown here is derived from an EMBL/GenBank/DDBJ whole genome shotgun (WGS) entry which is preliminary data.</text>
</comment>